<evidence type="ECO:0000313" key="2">
    <source>
        <dbReference type="EMBL" id="KAJ8780337.1"/>
    </source>
</evidence>
<organism evidence="2 3">
    <name type="scientific">Eschrichtius robustus</name>
    <name type="common">California gray whale</name>
    <name type="synonym">Eschrichtius gibbosus</name>
    <dbReference type="NCBI Taxonomy" id="9764"/>
    <lineage>
        <taxon>Eukaryota</taxon>
        <taxon>Metazoa</taxon>
        <taxon>Chordata</taxon>
        <taxon>Craniata</taxon>
        <taxon>Vertebrata</taxon>
        <taxon>Euteleostomi</taxon>
        <taxon>Mammalia</taxon>
        <taxon>Eutheria</taxon>
        <taxon>Laurasiatheria</taxon>
        <taxon>Artiodactyla</taxon>
        <taxon>Whippomorpha</taxon>
        <taxon>Cetacea</taxon>
        <taxon>Mysticeti</taxon>
        <taxon>Eschrichtiidae</taxon>
        <taxon>Eschrichtius</taxon>
    </lineage>
</organism>
<evidence type="ECO:0000313" key="3">
    <source>
        <dbReference type="Proteomes" id="UP001159641"/>
    </source>
</evidence>
<name>A0AB34GMU1_ESCRO</name>
<protein>
    <submittedName>
        <fullName evidence="2">Uncharacterized protein</fullName>
    </submittedName>
</protein>
<gene>
    <name evidence="2" type="ORF">J1605_011601</name>
</gene>
<keyword evidence="3" id="KW-1185">Reference proteome</keyword>
<dbReference type="Proteomes" id="UP001159641">
    <property type="component" value="Unassembled WGS sequence"/>
</dbReference>
<reference evidence="2 3" key="1">
    <citation type="submission" date="2022-11" db="EMBL/GenBank/DDBJ databases">
        <title>Whole genome sequence of Eschrichtius robustus ER-17-0199.</title>
        <authorList>
            <person name="Bruniche-Olsen A."/>
            <person name="Black A.N."/>
            <person name="Fields C.J."/>
            <person name="Walden K."/>
            <person name="Dewoody J.A."/>
        </authorList>
    </citation>
    <scope>NUCLEOTIDE SEQUENCE [LARGE SCALE GENOMIC DNA]</scope>
    <source>
        <strain evidence="2">ER-17-0199</strain>
        <tissue evidence="2">Blubber</tissue>
    </source>
</reference>
<accession>A0AB34GMU1</accession>
<feature type="compositionally biased region" description="Polar residues" evidence="1">
    <location>
        <begin position="128"/>
        <end position="137"/>
    </location>
</feature>
<feature type="compositionally biased region" description="Basic and acidic residues" evidence="1">
    <location>
        <begin position="44"/>
        <end position="56"/>
    </location>
</feature>
<feature type="region of interest" description="Disordered" evidence="1">
    <location>
        <begin position="1"/>
        <end position="66"/>
    </location>
</feature>
<sequence>MLRGGFTASRGLRSRRPERPPYLVAEARPGREGSLRPRATRSQRSRERNNEDRARETAAPAIIHNPADRKEWVTSLPTVAQPIRSPVDPAAGTFVFPLSESAAGRPPGTDGAGHRERTGQQGGAVSCYQLTGSQPTLGGSRLLRGARWESSSVRS</sequence>
<evidence type="ECO:0000256" key="1">
    <source>
        <dbReference type="SAM" id="MobiDB-lite"/>
    </source>
</evidence>
<dbReference type="EMBL" id="JAIQCJ010002160">
    <property type="protein sequence ID" value="KAJ8780337.1"/>
    <property type="molecule type" value="Genomic_DNA"/>
</dbReference>
<proteinExistence type="predicted"/>
<dbReference type="AlphaFoldDB" id="A0AB34GMU1"/>
<feature type="region of interest" description="Disordered" evidence="1">
    <location>
        <begin position="98"/>
        <end position="155"/>
    </location>
</feature>
<comment type="caution">
    <text evidence="2">The sequence shown here is derived from an EMBL/GenBank/DDBJ whole genome shotgun (WGS) entry which is preliminary data.</text>
</comment>